<protein>
    <submittedName>
        <fullName evidence="4">Uncharacterized protein</fullName>
    </submittedName>
</protein>
<organism evidence="3 4">
    <name type="scientific">Globodera rostochiensis</name>
    <name type="common">Golden nematode worm</name>
    <name type="synonym">Heterodera rostochiensis</name>
    <dbReference type="NCBI Taxonomy" id="31243"/>
    <lineage>
        <taxon>Eukaryota</taxon>
        <taxon>Metazoa</taxon>
        <taxon>Ecdysozoa</taxon>
        <taxon>Nematoda</taxon>
        <taxon>Chromadorea</taxon>
        <taxon>Rhabditida</taxon>
        <taxon>Tylenchina</taxon>
        <taxon>Tylenchomorpha</taxon>
        <taxon>Tylenchoidea</taxon>
        <taxon>Heteroderidae</taxon>
        <taxon>Heteroderinae</taxon>
        <taxon>Globodera</taxon>
    </lineage>
</organism>
<evidence type="ECO:0000256" key="1">
    <source>
        <dbReference type="SAM" id="MobiDB-lite"/>
    </source>
</evidence>
<dbReference type="AlphaFoldDB" id="A0A914GRD3"/>
<evidence type="ECO:0000313" key="4">
    <source>
        <dbReference type="WBParaSite" id="Gr19_v10_g10592.t1"/>
    </source>
</evidence>
<keyword evidence="2" id="KW-0812">Transmembrane</keyword>
<feature type="region of interest" description="Disordered" evidence="1">
    <location>
        <begin position="50"/>
        <end position="79"/>
    </location>
</feature>
<keyword evidence="2" id="KW-1133">Transmembrane helix</keyword>
<feature type="transmembrane region" description="Helical" evidence="2">
    <location>
        <begin position="12"/>
        <end position="30"/>
    </location>
</feature>
<dbReference type="WBParaSite" id="Gr19_v10_g10592.t1">
    <property type="protein sequence ID" value="Gr19_v10_g10592.t1"/>
    <property type="gene ID" value="Gr19_v10_g10592"/>
</dbReference>
<accession>A0A914GRD3</accession>
<keyword evidence="2" id="KW-0472">Membrane</keyword>
<evidence type="ECO:0000313" key="3">
    <source>
        <dbReference type="Proteomes" id="UP000887572"/>
    </source>
</evidence>
<keyword evidence="3" id="KW-1185">Reference proteome</keyword>
<proteinExistence type="predicted"/>
<sequence length="79" mass="8473">MDVVYAVVEGVHLFMPIVAVFVLLAVLYHYKGRLGEGDRILVGEVIRDDGGTDDGDGNGGQKGRKNGQNGGEGRWKKDG</sequence>
<name>A0A914GRD3_GLORO</name>
<dbReference type="Proteomes" id="UP000887572">
    <property type="component" value="Unplaced"/>
</dbReference>
<reference evidence="4" key="1">
    <citation type="submission" date="2022-11" db="UniProtKB">
        <authorList>
            <consortium name="WormBaseParasite"/>
        </authorList>
    </citation>
    <scope>IDENTIFICATION</scope>
</reference>
<evidence type="ECO:0000256" key="2">
    <source>
        <dbReference type="SAM" id="Phobius"/>
    </source>
</evidence>